<feature type="region of interest" description="Disordered" evidence="1">
    <location>
        <begin position="105"/>
        <end position="184"/>
    </location>
</feature>
<dbReference type="Proteomes" id="UP001054837">
    <property type="component" value="Unassembled WGS sequence"/>
</dbReference>
<dbReference type="EMBL" id="BPLQ01014476">
    <property type="protein sequence ID" value="GIY80097.1"/>
    <property type="molecule type" value="Genomic_DNA"/>
</dbReference>
<dbReference type="AlphaFoldDB" id="A0AAV4WBC0"/>
<sequence length="184" mass="20637">MCCVQKKNPLMEEEDGSKEEVHIEAEEDEACSSEVLEVPKVNLSCSMLFEKCDELCRKDVAVTLAMQLVADVVTKSLEDSEQEAREKEVAVDRAKRLISKMSRMKIDQEEELEEEVEPTGIQEMESAGDKAKQLLSAVSKRDQTADESDSDEGRDLSPSSSPEHTDWDECEMNSLKVDGGRLDF</sequence>
<feature type="compositionally biased region" description="Acidic residues" evidence="1">
    <location>
        <begin position="108"/>
        <end position="117"/>
    </location>
</feature>
<comment type="caution">
    <text evidence="2">The sequence shown here is derived from an EMBL/GenBank/DDBJ whole genome shotgun (WGS) entry which is preliminary data.</text>
</comment>
<reference evidence="2 3" key="1">
    <citation type="submission" date="2021-06" db="EMBL/GenBank/DDBJ databases">
        <title>Caerostris darwini draft genome.</title>
        <authorList>
            <person name="Kono N."/>
            <person name="Arakawa K."/>
        </authorList>
    </citation>
    <scope>NUCLEOTIDE SEQUENCE [LARGE SCALE GENOMIC DNA]</scope>
</reference>
<name>A0AAV4WBC0_9ARAC</name>
<gene>
    <name evidence="2" type="ORF">CDAR_186201</name>
</gene>
<proteinExistence type="predicted"/>
<organism evidence="2 3">
    <name type="scientific">Caerostris darwini</name>
    <dbReference type="NCBI Taxonomy" id="1538125"/>
    <lineage>
        <taxon>Eukaryota</taxon>
        <taxon>Metazoa</taxon>
        <taxon>Ecdysozoa</taxon>
        <taxon>Arthropoda</taxon>
        <taxon>Chelicerata</taxon>
        <taxon>Arachnida</taxon>
        <taxon>Araneae</taxon>
        <taxon>Araneomorphae</taxon>
        <taxon>Entelegynae</taxon>
        <taxon>Araneoidea</taxon>
        <taxon>Araneidae</taxon>
        <taxon>Caerostris</taxon>
    </lineage>
</organism>
<evidence type="ECO:0000313" key="3">
    <source>
        <dbReference type="Proteomes" id="UP001054837"/>
    </source>
</evidence>
<evidence type="ECO:0000256" key="1">
    <source>
        <dbReference type="SAM" id="MobiDB-lite"/>
    </source>
</evidence>
<keyword evidence="3" id="KW-1185">Reference proteome</keyword>
<accession>A0AAV4WBC0</accession>
<protein>
    <submittedName>
        <fullName evidence="2">Uncharacterized protein</fullName>
    </submittedName>
</protein>
<evidence type="ECO:0000313" key="2">
    <source>
        <dbReference type="EMBL" id="GIY80097.1"/>
    </source>
</evidence>